<feature type="compositionally biased region" description="Polar residues" evidence="2">
    <location>
        <begin position="147"/>
        <end position="169"/>
    </location>
</feature>
<feature type="region of interest" description="Disordered" evidence="2">
    <location>
        <begin position="396"/>
        <end position="459"/>
    </location>
</feature>
<feature type="region of interest" description="Disordered" evidence="2">
    <location>
        <begin position="307"/>
        <end position="336"/>
    </location>
</feature>
<feature type="coiled-coil region" evidence="1">
    <location>
        <begin position="61"/>
        <end position="102"/>
    </location>
</feature>
<feature type="region of interest" description="Disordered" evidence="2">
    <location>
        <begin position="138"/>
        <end position="169"/>
    </location>
</feature>
<dbReference type="AlphaFoldDB" id="A0AAX4J216"/>
<dbReference type="Proteomes" id="UP001322277">
    <property type="component" value="Chromosome 10"/>
</dbReference>
<evidence type="ECO:0000313" key="3">
    <source>
        <dbReference type="EMBL" id="WQF89375.1"/>
    </source>
</evidence>
<dbReference type="GeneID" id="87950889"/>
<dbReference type="EMBL" id="CP137314">
    <property type="protein sequence ID" value="WQF89375.1"/>
    <property type="molecule type" value="Genomic_DNA"/>
</dbReference>
<evidence type="ECO:0000256" key="2">
    <source>
        <dbReference type="SAM" id="MobiDB-lite"/>
    </source>
</evidence>
<dbReference type="RefSeq" id="XP_062786596.1">
    <property type="nucleotide sequence ID" value="XM_062930545.1"/>
</dbReference>
<keyword evidence="4" id="KW-1185">Reference proteome</keyword>
<organism evidence="3 4">
    <name type="scientific">Colletotrichum destructivum</name>
    <dbReference type="NCBI Taxonomy" id="34406"/>
    <lineage>
        <taxon>Eukaryota</taxon>
        <taxon>Fungi</taxon>
        <taxon>Dikarya</taxon>
        <taxon>Ascomycota</taxon>
        <taxon>Pezizomycotina</taxon>
        <taxon>Sordariomycetes</taxon>
        <taxon>Hypocreomycetidae</taxon>
        <taxon>Glomerellales</taxon>
        <taxon>Glomerellaceae</taxon>
        <taxon>Colletotrichum</taxon>
        <taxon>Colletotrichum destructivum species complex</taxon>
    </lineage>
</organism>
<proteinExistence type="predicted"/>
<reference evidence="4" key="1">
    <citation type="journal article" date="2023" name="bioRxiv">
        <title>Complete genome of the Medicago anthracnose fungus, Colletotrichum destructivum, reveals a mini-chromosome-like region within a core chromosome.</title>
        <authorList>
            <person name="Lapalu N."/>
            <person name="Simon A."/>
            <person name="Lu A."/>
            <person name="Plaumann P.-L."/>
            <person name="Amselem J."/>
            <person name="Pigne S."/>
            <person name="Auger A."/>
            <person name="Koch C."/>
            <person name="Dallery J.-F."/>
            <person name="O'Connell R.J."/>
        </authorList>
    </citation>
    <scope>NUCLEOTIDE SEQUENCE [LARGE SCALE GENOMIC DNA]</scope>
    <source>
        <strain evidence="4">CBS 520.97</strain>
    </source>
</reference>
<protein>
    <submittedName>
        <fullName evidence="3">Uncharacterized protein</fullName>
    </submittedName>
</protein>
<keyword evidence="1" id="KW-0175">Coiled coil</keyword>
<dbReference type="KEGG" id="cdet:87950889"/>
<name>A0AAX4J216_9PEZI</name>
<accession>A0AAX4J216</accession>
<feature type="compositionally biased region" description="Polar residues" evidence="2">
    <location>
        <begin position="413"/>
        <end position="433"/>
    </location>
</feature>
<gene>
    <name evidence="3" type="ORF">CDEST_14389</name>
</gene>
<evidence type="ECO:0000256" key="1">
    <source>
        <dbReference type="SAM" id="Coils"/>
    </source>
</evidence>
<sequence length="505" mass="55315">MSFPSFSLEVLSKPDQSNMAVASLPPEIEAALQRLSQDLQIVHHYAIAEEVTARTALDEKMPVLQNEVAENRKKLKQMEELMRTLKRNDEVAYREMAKLEEDYRVAVERRQRVEAFPNSNGLVDFVCSGVSAAIESDTSDLVPGRKVSSTAPQAAHNTGQPESPVQSDKQCASLTEAFLEKRAAKEGLESKPKRPRLTSEAEKASISFNEVYGDGNSTHKHKIVNYEGKWFILKCDEHGIHFPYNAVVAAGCHLRSHSHGGTSSSLSAVVKAFGIRVNDCSHEKAELNNKMFLNALSNGYRVLKSSNSQGEQENLPCTTIGGVSQRSDSQNKPLNSETAEEIVVALSNNYDSIPRSFVVPGGSSTAPESATQSVDNQLAGMSSQNSDSLVFRISSVTKSPNNNSGLRSAYRRTPSNDNSHSNSYDEPTRQASALRSDKQVHVPLNSKPTDEWSHQATETVSGRKLLLTNSERELTLEPGSVDNSNSISAGQWWHVVSGHSHDPAQ</sequence>
<feature type="compositionally biased region" description="Polar residues" evidence="2">
    <location>
        <begin position="396"/>
        <end position="406"/>
    </location>
</feature>
<evidence type="ECO:0000313" key="4">
    <source>
        <dbReference type="Proteomes" id="UP001322277"/>
    </source>
</evidence>